<keyword evidence="10" id="KW-0472">Membrane</keyword>
<dbReference type="SUPFAM" id="SSF48225">
    <property type="entry name" value="Seven-hairpin glycosidases"/>
    <property type="match status" value="1"/>
</dbReference>
<evidence type="ECO:0000313" key="11">
    <source>
        <dbReference type="EMBL" id="KAJ5737973.1"/>
    </source>
</evidence>
<reference evidence="11" key="1">
    <citation type="journal article" date="2023" name="IMA Fungus">
        <title>Comparative genomic study of the Penicillium genus elucidates a diverse pangenome and 15 lateral gene transfer events.</title>
        <authorList>
            <person name="Petersen C."/>
            <person name="Sorensen T."/>
            <person name="Nielsen M.R."/>
            <person name="Sondergaard T.E."/>
            <person name="Sorensen J.L."/>
            <person name="Fitzpatrick D.A."/>
            <person name="Frisvad J.C."/>
            <person name="Nielsen K.L."/>
        </authorList>
    </citation>
    <scope>NUCLEOTIDE SEQUENCE</scope>
    <source>
        <strain evidence="11">IBT 17514</strain>
    </source>
</reference>
<dbReference type="InterPro" id="IPR050749">
    <property type="entry name" value="Glycosyl_Hydrolase_47"/>
</dbReference>
<evidence type="ECO:0000256" key="1">
    <source>
        <dbReference type="ARBA" id="ARBA00001913"/>
    </source>
</evidence>
<comment type="similarity">
    <text evidence="3 9">Belongs to the glycosyl hydrolase 47 family.</text>
</comment>
<keyword evidence="4 9" id="KW-0378">Hydrolase</keyword>
<dbReference type="InterPro" id="IPR001382">
    <property type="entry name" value="Glyco_hydro_47"/>
</dbReference>
<sequence>MIPKRRGRSLTTAVIILLVAYFFLFQIFFSPSPWLFNRRPKPVINPDTRKNTIHMADARTIYPIRSHIPLPKNPAPLPRIQHEFGPEAWFERRERTQRQKAVKREFLHAWDGYKNHAWLRDEVRPVSGKFEDSFSGWGATLVDSLDTLIIMDLDDEFHIALEALEQIDFTTTFSSEVNVFEIVIRYMGGLIAAHDLTHGKYPILLQKAEELGDMIYHAFDTKNHMPQVRWRWGRSAIGQVIEPKTNTNLAELGSFTLEFTRLTQLTNDPKYFDAVQRITDELDKNQMSTSLPGLWPVSVDALRLEFTGDEFSIGGCADSTYEYLPKEHILLGAQTDQYKKMYMRALDAIKDNLLFRAVTKDEDKKILFTSDLTIRKEKPHQIDHSSDHLKCFLGGTVGLAAKVFNRPEDLAIARGLTDGCIWAYDSMPTGIMPEKFEYTPCADMDDCPWDENLWYESVLQEPLQYHKHVREAQTLIAKEGVPPGMVSAKDPSYKLRPEALESMFYMYRITGDKSLQDSAWRMFQNIQKNTRTKYGHSAIDDVRDPVSKMDDRMESYWLAETLKYLYLIFSEPDLVSLDDYVLSTEAHPFKRTSGYI</sequence>
<dbReference type="GO" id="GO:0005783">
    <property type="term" value="C:endoplasmic reticulum"/>
    <property type="evidence" value="ECO:0007669"/>
    <property type="project" value="TreeGrafter"/>
</dbReference>
<feature type="transmembrane region" description="Helical" evidence="10">
    <location>
        <begin position="12"/>
        <end position="36"/>
    </location>
</feature>
<reference evidence="11" key="2">
    <citation type="submission" date="2023-01" db="EMBL/GenBank/DDBJ databases">
        <authorList>
            <person name="Petersen C."/>
        </authorList>
    </citation>
    <scope>NUCLEOTIDE SEQUENCE</scope>
    <source>
        <strain evidence="11">IBT 17514</strain>
    </source>
</reference>
<feature type="active site" evidence="6">
    <location>
        <position position="318"/>
    </location>
</feature>
<keyword evidence="9" id="KW-0326">Glycosidase</keyword>
<comment type="cofactor">
    <cofactor evidence="1 7">
        <name>Ca(2+)</name>
        <dbReference type="ChEBI" id="CHEBI:29108"/>
    </cofactor>
</comment>
<dbReference type="GO" id="GO:0005975">
    <property type="term" value="P:carbohydrate metabolic process"/>
    <property type="evidence" value="ECO:0007669"/>
    <property type="project" value="InterPro"/>
</dbReference>
<dbReference type="Pfam" id="PF01532">
    <property type="entry name" value="Glyco_hydro_47"/>
    <property type="match status" value="1"/>
</dbReference>
<evidence type="ECO:0000256" key="5">
    <source>
        <dbReference type="ARBA" id="ARBA00023157"/>
    </source>
</evidence>
<dbReference type="InterPro" id="IPR012341">
    <property type="entry name" value="6hp_glycosidase-like_sf"/>
</dbReference>
<evidence type="ECO:0000256" key="6">
    <source>
        <dbReference type="PIRSR" id="PIRSR601382-1"/>
    </source>
</evidence>
<evidence type="ECO:0000256" key="4">
    <source>
        <dbReference type="ARBA" id="ARBA00022801"/>
    </source>
</evidence>
<dbReference type="EMBL" id="JAQJAN010000002">
    <property type="protein sequence ID" value="KAJ5737973.1"/>
    <property type="molecule type" value="Genomic_DNA"/>
</dbReference>
<keyword evidence="7" id="KW-0479">Metal-binding</keyword>
<dbReference type="Proteomes" id="UP001215712">
    <property type="component" value="Unassembled WGS sequence"/>
</dbReference>
<dbReference type="FunFam" id="1.50.10.10:FF:000037">
    <property type="entry name" value="alpha-1,2-Mannosidase"/>
    <property type="match status" value="1"/>
</dbReference>
<feature type="active site" description="Proton donor" evidence="6">
    <location>
        <position position="181"/>
    </location>
</feature>
<dbReference type="PANTHER" id="PTHR11742">
    <property type="entry name" value="MANNOSYL-OLIGOSACCHARIDE ALPHA-1,2-MANNOSIDASE-RELATED"/>
    <property type="match status" value="1"/>
</dbReference>
<evidence type="ECO:0000256" key="10">
    <source>
        <dbReference type="SAM" id="Phobius"/>
    </source>
</evidence>
<dbReference type="GO" id="GO:0036503">
    <property type="term" value="P:ERAD pathway"/>
    <property type="evidence" value="ECO:0007669"/>
    <property type="project" value="UniProtKB-ARBA"/>
</dbReference>
<dbReference type="PANTHER" id="PTHR11742:SF49">
    <property type="entry name" value="ALPHA-1,2-MANNOSIDASE"/>
    <property type="match status" value="1"/>
</dbReference>
<keyword evidence="7" id="KW-0106">Calcium</keyword>
<dbReference type="GO" id="GO:0004571">
    <property type="term" value="F:mannosyl-oligosaccharide 1,2-alpha-mannosidase activity"/>
    <property type="evidence" value="ECO:0007669"/>
    <property type="project" value="InterPro"/>
</dbReference>
<evidence type="ECO:0000256" key="8">
    <source>
        <dbReference type="PIRSR" id="PIRSR601382-3"/>
    </source>
</evidence>
<keyword evidence="5 8" id="KW-1015">Disulfide bond</keyword>
<dbReference type="InterPro" id="IPR036026">
    <property type="entry name" value="Seven-hairpin_glycosidases"/>
</dbReference>
<dbReference type="GO" id="GO:0016020">
    <property type="term" value="C:membrane"/>
    <property type="evidence" value="ECO:0007669"/>
    <property type="project" value="InterPro"/>
</dbReference>
<keyword evidence="10" id="KW-0812">Transmembrane</keyword>
<keyword evidence="12" id="KW-1185">Reference proteome</keyword>
<evidence type="ECO:0000256" key="7">
    <source>
        <dbReference type="PIRSR" id="PIRSR601382-2"/>
    </source>
</evidence>
<comment type="pathway">
    <text evidence="2">Protein modification; protein glycosylation.</text>
</comment>
<feature type="active site" evidence="6">
    <location>
        <position position="498"/>
    </location>
</feature>
<dbReference type="EC" id="3.2.1.-" evidence="9"/>
<evidence type="ECO:0000256" key="9">
    <source>
        <dbReference type="RuleBase" id="RU361193"/>
    </source>
</evidence>
<feature type="disulfide bond" evidence="8">
    <location>
        <begin position="391"/>
        <end position="420"/>
    </location>
</feature>
<name>A0AAD6MZM3_9EURO</name>
<protein>
    <recommendedName>
        <fullName evidence="9">alpha-1,2-Mannosidase</fullName>
        <ecNumber evidence="9">3.2.1.-</ecNumber>
    </recommendedName>
</protein>
<evidence type="ECO:0000313" key="12">
    <source>
        <dbReference type="Proteomes" id="UP001215712"/>
    </source>
</evidence>
<accession>A0AAD6MZM3</accession>
<evidence type="ECO:0000256" key="3">
    <source>
        <dbReference type="ARBA" id="ARBA00007658"/>
    </source>
</evidence>
<dbReference type="Gene3D" id="1.50.10.10">
    <property type="match status" value="1"/>
</dbReference>
<dbReference type="AlphaFoldDB" id="A0AAD6MZM3"/>
<organism evidence="11 12">
    <name type="scientific">Penicillium malachiteum</name>
    <dbReference type="NCBI Taxonomy" id="1324776"/>
    <lineage>
        <taxon>Eukaryota</taxon>
        <taxon>Fungi</taxon>
        <taxon>Dikarya</taxon>
        <taxon>Ascomycota</taxon>
        <taxon>Pezizomycotina</taxon>
        <taxon>Eurotiomycetes</taxon>
        <taxon>Eurotiomycetidae</taxon>
        <taxon>Eurotiales</taxon>
        <taxon>Aspergillaceae</taxon>
        <taxon>Penicillium</taxon>
    </lineage>
</organism>
<gene>
    <name evidence="11" type="ORF">N7493_001128</name>
</gene>
<proteinExistence type="inferred from homology"/>
<comment type="caution">
    <text evidence="11">The sequence shown here is derived from an EMBL/GenBank/DDBJ whole genome shotgun (WGS) entry which is preliminary data.</text>
</comment>
<keyword evidence="10" id="KW-1133">Transmembrane helix</keyword>
<dbReference type="PRINTS" id="PR00747">
    <property type="entry name" value="GLYHDRLASE47"/>
</dbReference>
<feature type="binding site" evidence="7">
    <location>
        <position position="584"/>
    </location>
    <ligand>
        <name>Ca(2+)</name>
        <dbReference type="ChEBI" id="CHEBI:29108"/>
    </ligand>
</feature>
<dbReference type="GO" id="GO:0005509">
    <property type="term" value="F:calcium ion binding"/>
    <property type="evidence" value="ECO:0007669"/>
    <property type="project" value="InterPro"/>
</dbReference>
<feature type="active site" description="Proton donor" evidence="6">
    <location>
        <position position="434"/>
    </location>
</feature>
<evidence type="ECO:0000256" key="2">
    <source>
        <dbReference type="ARBA" id="ARBA00004922"/>
    </source>
</evidence>